<keyword evidence="3" id="KW-0677">Repeat</keyword>
<dbReference type="SUPFAM" id="SSF48452">
    <property type="entry name" value="TPR-like"/>
    <property type="match status" value="1"/>
</dbReference>
<dbReference type="RefSeq" id="XP_019640481.1">
    <property type="nucleotide sequence ID" value="XM_019784922.1"/>
</dbReference>
<dbReference type="GeneID" id="109482194"/>
<evidence type="ECO:0000256" key="3">
    <source>
        <dbReference type="ARBA" id="ARBA00022737"/>
    </source>
</evidence>
<evidence type="ECO:0000313" key="7">
    <source>
        <dbReference type="RefSeq" id="XP_019640481.1"/>
    </source>
</evidence>
<keyword evidence="4" id="KW-0802">TPR repeat</keyword>
<name>A0A6P5AF83_BRABE</name>
<evidence type="ECO:0000259" key="5">
    <source>
        <dbReference type="Pfam" id="PF23322"/>
    </source>
</evidence>
<keyword evidence="6" id="KW-1185">Reference proteome</keyword>
<dbReference type="InterPro" id="IPR046357">
    <property type="entry name" value="PPIase_dom_sf"/>
</dbReference>
<organism evidence="6 7">
    <name type="scientific">Branchiostoma belcheri</name>
    <name type="common">Amphioxus</name>
    <dbReference type="NCBI Taxonomy" id="7741"/>
    <lineage>
        <taxon>Eukaryota</taxon>
        <taxon>Metazoa</taxon>
        <taxon>Chordata</taxon>
        <taxon>Cephalochordata</taxon>
        <taxon>Leptocardii</taxon>
        <taxon>Amphioxiformes</taxon>
        <taxon>Branchiostomatidae</taxon>
        <taxon>Branchiostoma</taxon>
    </lineage>
</organism>
<dbReference type="OrthoDB" id="5829758at2759"/>
<dbReference type="GO" id="GO:0005737">
    <property type="term" value="C:cytoplasm"/>
    <property type="evidence" value="ECO:0007669"/>
    <property type="project" value="UniProtKB-SubCell"/>
</dbReference>
<evidence type="ECO:0000256" key="2">
    <source>
        <dbReference type="ARBA" id="ARBA00022490"/>
    </source>
</evidence>
<gene>
    <name evidence="7" type="primary">LOC109482194</name>
</gene>
<reference evidence="7" key="1">
    <citation type="submission" date="2025-08" db="UniProtKB">
        <authorList>
            <consortium name="RefSeq"/>
        </authorList>
    </citation>
    <scope>IDENTIFICATION</scope>
    <source>
        <tissue evidence="7">Gonad</tissue>
    </source>
</reference>
<dbReference type="InterPro" id="IPR039663">
    <property type="entry name" value="AIP/AIPL1/TTC9"/>
</dbReference>
<dbReference type="SUPFAM" id="SSF54534">
    <property type="entry name" value="FKBP-like"/>
    <property type="match status" value="1"/>
</dbReference>
<dbReference type="AlphaFoldDB" id="A0A6P5AF83"/>
<evidence type="ECO:0000313" key="6">
    <source>
        <dbReference type="Proteomes" id="UP000515135"/>
    </source>
</evidence>
<dbReference type="Gene3D" id="3.10.50.40">
    <property type="match status" value="1"/>
</dbReference>
<dbReference type="FunFam" id="1.25.40.10:FF:000052">
    <property type="entry name" value="Aryl-hydrocarbon-interacting protein-like 1"/>
    <property type="match status" value="1"/>
</dbReference>
<dbReference type="InterPro" id="IPR056277">
    <property type="entry name" value="PPIase_AIP"/>
</dbReference>
<keyword evidence="2" id="KW-0963">Cytoplasm</keyword>
<feature type="domain" description="AIP/AIPL N-terminal FKBP-type PPIase" evidence="5">
    <location>
        <begin position="18"/>
        <end position="146"/>
    </location>
</feature>
<comment type="subcellular location">
    <subcellularLocation>
        <location evidence="1">Cytoplasm</location>
    </subcellularLocation>
</comment>
<dbReference type="InterPro" id="IPR011990">
    <property type="entry name" value="TPR-like_helical_dom_sf"/>
</dbReference>
<protein>
    <submittedName>
        <fullName evidence="7">AH receptor-interacting protein-like</fullName>
    </submittedName>
</protein>
<dbReference type="Pfam" id="PF23322">
    <property type="entry name" value="PPIase_AIP"/>
    <property type="match status" value="1"/>
</dbReference>
<dbReference type="KEGG" id="bbel:109482194"/>
<dbReference type="Proteomes" id="UP000515135">
    <property type="component" value="Unplaced"/>
</dbReference>
<dbReference type="GO" id="GO:0003755">
    <property type="term" value="F:peptidyl-prolyl cis-trans isomerase activity"/>
    <property type="evidence" value="ECO:0007669"/>
    <property type="project" value="InterPro"/>
</dbReference>
<dbReference type="PANTHER" id="PTHR11242:SF0">
    <property type="entry name" value="TPR_REGION DOMAIN-CONTAINING PROTEIN"/>
    <property type="match status" value="1"/>
</dbReference>
<accession>A0A6P5AF83</accession>
<dbReference type="PANTHER" id="PTHR11242">
    <property type="entry name" value="ARYL HYDROCARBON RECEPTOR INTERACTING PROTEIN RELATED"/>
    <property type="match status" value="1"/>
</dbReference>
<evidence type="ECO:0000256" key="4">
    <source>
        <dbReference type="ARBA" id="ARBA00022803"/>
    </source>
</evidence>
<evidence type="ECO:0000256" key="1">
    <source>
        <dbReference type="ARBA" id="ARBA00004496"/>
    </source>
</evidence>
<proteinExistence type="predicted"/>
<dbReference type="Gene3D" id="1.25.40.10">
    <property type="entry name" value="Tetratricopeptide repeat domain"/>
    <property type="match status" value="1"/>
</dbReference>
<sequence>MSMWEPGVKKRVLYAGTGDVVDYQEGTKAVFHYETCKLDEPPTVLDDSRSQEKPMELIFGKKFKLEIWEKCLMSMRVGEVAEFICEPKVVVQYPVVAKSLRDIRQGKQDRPRHCCGMASDNSLGYPDLDQLVKNPQPLAFIIELIKVEKKGEYSQEAWQMTPEEKKAALPRLQEEGNNLYKLKQFHQAADKYAEALGCIEQLLIREKPGDADWMSLDNRKIPLLLNYAQCKLILGDYYPVIEHTTTVLTRDERNVKAYFRRGKAHAAVWNEREAQADFSKVLELDASLKGAVRKELKLLEDRIKSTEKEEWEKLKGKNVFG</sequence>